<organism evidence="3 4">
    <name type="scientific">Symbiodinium natans</name>
    <dbReference type="NCBI Taxonomy" id="878477"/>
    <lineage>
        <taxon>Eukaryota</taxon>
        <taxon>Sar</taxon>
        <taxon>Alveolata</taxon>
        <taxon>Dinophyceae</taxon>
        <taxon>Suessiales</taxon>
        <taxon>Symbiodiniaceae</taxon>
        <taxon>Symbiodinium</taxon>
    </lineage>
</organism>
<dbReference type="Gene3D" id="3.30.1140.40">
    <property type="entry name" value="Tctex-1"/>
    <property type="match status" value="1"/>
</dbReference>
<dbReference type="InterPro" id="IPR038586">
    <property type="entry name" value="Tctex-1-like_sf"/>
</dbReference>
<dbReference type="Pfam" id="PF00644">
    <property type="entry name" value="PARP"/>
    <property type="match status" value="1"/>
</dbReference>
<dbReference type="GO" id="GO:0005868">
    <property type="term" value="C:cytoplasmic dynein complex"/>
    <property type="evidence" value="ECO:0007669"/>
    <property type="project" value="TreeGrafter"/>
</dbReference>
<dbReference type="PANTHER" id="PTHR21255">
    <property type="entry name" value="T-COMPLEX-ASSOCIATED-TESTIS-EXPRESSED 1/ DYNEIN LIGHT CHAIN"/>
    <property type="match status" value="1"/>
</dbReference>
<gene>
    <name evidence="3" type="primary">Dynlt1</name>
    <name evidence="3" type="ORF">SNAT2548_LOCUS5929</name>
</gene>
<dbReference type="SUPFAM" id="SSF56399">
    <property type="entry name" value="ADP-ribosylation"/>
    <property type="match status" value="1"/>
</dbReference>
<keyword evidence="1" id="KW-0808">Transferase</keyword>
<dbReference type="PROSITE" id="PS51059">
    <property type="entry name" value="PARP_CATALYTIC"/>
    <property type="match status" value="1"/>
</dbReference>
<dbReference type="CDD" id="cd21455">
    <property type="entry name" value="DLC-like_DYNLT1_DYNLT3"/>
    <property type="match status" value="1"/>
</dbReference>
<name>A0A812J965_9DINO</name>
<comment type="caution">
    <text evidence="3">The sequence shown here is derived from an EMBL/GenBank/DDBJ whole genome shotgun (WGS) entry which is preliminary data.</text>
</comment>
<dbReference type="PANTHER" id="PTHR21255:SF4">
    <property type="entry name" value="DYNEIN LIGHT CHAIN TCTEX-TYPE"/>
    <property type="match status" value="1"/>
</dbReference>
<dbReference type="InterPro" id="IPR012317">
    <property type="entry name" value="Poly(ADP-ribose)pol_cat_dom"/>
</dbReference>
<dbReference type="GO" id="GO:0007018">
    <property type="term" value="P:microtubule-based movement"/>
    <property type="evidence" value="ECO:0007669"/>
    <property type="project" value="TreeGrafter"/>
</dbReference>
<dbReference type="EMBL" id="CAJNDS010000384">
    <property type="protein sequence ID" value="CAE7200194.1"/>
    <property type="molecule type" value="Genomic_DNA"/>
</dbReference>
<evidence type="ECO:0000313" key="3">
    <source>
        <dbReference type="EMBL" id="CAE7200194.1"/>
    </source>
</evidence>
<dbReference type="EC" id="2.4.2.-" evidence="1"/>
<evidence type="ECO:0000256" key="1">
    <source>
        <dbReference type="RuleBase" id="RU362114"/>
    </source>
</evidence>
<sequence length="374" mass="41128">MLRTLAESSSEFRRLSEHVVRTGAAPSRDRFGSSERTVQKALQVFRIERILMSDAETKYREQRMNMFLDRGASRCELQDCCALRPDSFHDLDIGLDELLLYHGCRAGSIHGILHEGFDPSRSGERAGQFFGCGTYFADVAAKADSYVDVAPDGVRCIIVAQVCLGKALRALRAMPRFHPSCREAEDEGPACDSVIGEDTKHGGILDHREYVIYRGAQAIPRYLVGLTLCSADGIASIATACCGFKCCGRSRGQHIARSASPAVHLREAELLALAALRQRGEVNEVVKNAITKSQYSKERVTSWTNQIIDECLKELAKLNKPFKYVVTCIIMQKSGAPLHTGIALHWDTKTDGTACVQVGTDTMDCITTVCACMI</sequence>
<dbReference type="GO" id="GO:0005737">
    <property type="term" value="C:cytoplasm"/>
    <property type="evidence" value="ECO:0007669"/>
    <property type="project" value="TreeGrafter"/>
</dbReference>
<keyword evidence="1" id="KW-0328">Glycosyltransferase</keyword>
<protein>
    <recommendedName>
        <fullName evidence="1">Poly [ADP-ribose] polymerase</fullName>
        <shortName evidence="1">PARP</shortName>
        <ecNumber evidence="1">2.4.2.-</ecNumber>
    </recommendedName>
</protein>
<dbReference type="InterPro" id="IPR005334">
    <property type="entry name" value="Tctex-1-like"/>
</dbReference>
<feature type="domain" description="PARP catalytic" evidence="2">
    <location>
        <begin position="1"/>
        <end position="235"/>
    </location>
</feature>
<keyword evidence="1" id="KW-0520">NAD</keyword>
<accession>A0A812J965</accession>
<proteinExistence type="predicted"/>
<dbReference type="GO" id="GO:0003950">
    <property type="term" value="F:NAD+ poly-ADP-ribosyltransferase activity"/>
    <property type="evidence" value="ECO:0007669"/>
    <property type="project" value="UniProtKB-UniRule"/>
</dbReference>
<dbReference type="AlphaFoldDB" id="A0A812J965"/>
<evidence type="ECO:0000313" key="4">
    <source>
        <dbReference type="Proteomes" id="UP000604046"/>
    </source>
</evidence>
<dbReference type="Gene3D" id="3.90.228.10">
    <property type="match status" value="1"/>
</dbReference>
<evidence type="ECO:0000259" key="2">
    <source>
        <dbReference type="PROSITE" id="PS51059"/>
    </source>
</evidence>
<dbReference type="Proteomes" id="UP000604046">
    <property type="component" value="Unassembled WGS sequence"/>
</dbReference>
<dbReference type="OrthoDB" id="10059120at2759"/>
<reference evidence="3" key="1">
    <citation type="submission" date="2021-02" db="EMBL/GenBank/DDBJ databases">
        <authorList>
            <person name="Dougan E. K."/>
            <person name="Rhodes N."/>
            <person name="Thang M."/>
            <person name="Chan C."/>
        </authorList>
    </citation>
    <scope>NUCLEOTIDE SEQUENCE</scope>
</reference>
<dbReference type="GO" id="GO:0045505">
    <property type="term" value="F:dynein intermediate chain binding"/>
    <property type="evidence" value="ECO:0007669"/>
    <property type="project" value="TreeGrafter"/>
</dbReference>
<dbReference type="Pfam" id="PF03645">
    <property type="entry name" value="Tctex-1"/>
    <property type="match status" value="1"/>
</dbReference>
<keyword evidence="4" id="KW-1185">Reference proteome</keyword>